<comment type="caution">
    <text evidence="1">The sequence shown here is derived from an EMBL/GenBank/DDBJ whole genome shotgun (WGS) entry which is preliminary data.</text>
</comment>
<protein>
    <submittedName>
        <fullName evidence="1">Uncharacterized protein</fullName>
    </submittedName>
</protein>
<reference evidence="1 2" key="1">
    <citation type="submission" date="2020-08" db="EMBL/GenBank/DDBJ databases">
        <authorList>
            <person name="Koutsovoulos G."/>
            <person name="Danchin GJ E."/>
        </authorList>
    </citation>
    <scope>NUCLEOTIDE SEQUENCE [LARGE SCALE GENOMIC DNA]</scope>
</reference>
<name>A0A6V7V1W7_MELEN</name>
<dbReference type="EMBL" id="CAJEWN010000136">
    <property type="protein sequence ID" value="CAD2168138.1"/>
    <property type="molecule type" value="Genomic_DNA"/>
</dbReference>
<accession>A0A6V7V1W7</accession>
<dbReference type="Proteomes" id="UP000580250">
    <property type="component" value="Unassembled WGS sequence"/>
</dbReference>
<gene>
    <name evidence="1" type="ORF">MENT_LOCUS19482</name>
</gene>
<proteinExistence type="predicted"/>
<sequence>MEIIEEMLKLSLFPLTLSGDWRQKIYLIDKDYFPSCSGSY</sequence>
<evidence type="ECO:0000313" key="1">
    <source>
        <dbReference type="EMBL" id="CAD2168138.1"/>
    </source>
</evidence>
<evidence type="ECO:0000313" key="2">
    <source>
        <dbReference type="Proteomes" id="UP000580250"/>
    </source>
</evidence>
<organism evidence="1 2">
    <name type="scientific">Meloidogyne enterolobii</name>
    <name type="common">Root-knot nematode worm</name>
    <name type="synonym">Meloidogyne mayaguensis</name>
    <dbReference type="NCBI Taxonomy" id="390850"/>
    <lineage>
        <taxon>Eukaryota</taxon>
        <taxon>Metazoa</taxon>
        <taxon>Ecdysozoa</taxon>
        <taxon>Nematoda</taxon>
        <taxon>Chromadorea</taxon>
        <taxon>Rhabditida</taxon>
        <taxon>Tylenchina</taxon>
        <taxon>Tylenchomorpha</taxon>
        <taxon>Tylenchoidea</taxon>
        <taxon>Meloidogynidae</taxon>
        <taxon>Meloidogyninae</taxon>
        <taxon>Meloidogyne</taxon>
    </lineage>
</organism>
<dbReference type="AlphaFoldDB" id="A0A6V7V1W7"/>